<accession>E6QHN3</accession>
<name>E6QHN3_9ZZZZ</name>
<dbReference type="AlphaFoldDB" id="E6QHN3"/>
<organism evidence="1">
    <name type="scientific">mine drainage metagenome</name>
    <dbReference type="NCBI Taxonomy" id="410659"/>
    <lineage>
        <taxon>unclassified sequences</taxon>
        <taxon>metagenomes</taxon>
        <taxon>ecological metagenomes</taxon>
    </lineage>
</organism>
<dbReference type="EMBL" id="CABQ01000015">
    <property type="protein sequence ID" value="CBI06747.1"/>
    <property type="molecule type" value="Genomic_DNA"/>
</dbReference>
<protein>
    <submittedName>
        <fullName evidence="1">Uncharacterized protein</fullName>
    </submittedName>
</protein>
<gene>
    <name evidence="1" type="ORF">CARN6_0014</name>
</gene>
<reference evidence="1" key="1">
    <citation type="submission" date="2009-10" db="EMBL/GenBank/DDBJ databases">
        <title>Diversity of trophic interactions inside an arsenic-rich microbial ecosystem.</title>
        <authorList>
            <person name="Bertin P.N."/>
            <person name="Heinrich-Salmeron A."/>
            <person name="Pelletier E."/>
            <person name="Goulhen-Chollet F."/>
            <person name="Arsene-Ploetze F."/>
            <person name="Gallien S."/>
            <person name="Calteau A."/>
            <person name="Vallenet D."/>
            <person name="Casiot C."/>
            <person name="Chane-Woon-Ming B."/>
            <person name="Giloteaux L."/>
            <person name="Barakat M."/>
            <person name="Bonnefoy V."/>
            <person name="Bruneel O."/>
            <person name="Chandler M."/>
            <person name="Cleiss J."/>
            <person name="Duran R."/>
            <person name="Elbaz-Poulichet F."/>
            <person name="Fonknechten N."/>
            <person name="Lauga B."/>
            <person name="Mornico D."/>
            <person name="Ortet P."/>
            <person name="Schaeffer C."/>
            <person name="Siguier P."/>
            <person name="Alexander Thil Smith A."/>
            <person name="Van Dorsselaer A."/>
            <person name="Weissenbach J."/>
            <person name="Medigue C."/>
            <person name="Le Paslier D."/>
        </authorList>
    </citation>
    <scope>NUCLEOTIDE SEQUENCE</scope>
</reference>
<proteinExistence type="predicted"/>
<sequence>MQWNSQTLLLAFVAFTGVAVLMQALVLLGIFISLTKAAKAALEVTEDMRATVVPLVQSTRELIERVTPQLLAASQNMLDLTEGIRAETGAIRENASDILERVHRQTVRLDRILSAGFDSVERASTAIESAVLRPVRQANTILNAARAMVNAYRAPRSRAANSSSSDYSPE</sequence>
<comment type="caution">
    <text evidence="1">The sequence shown here is derived from an EMBL/GenBank/DDBJ whole genome shotgun (WGS) entry which is preliminary data.</text>
</comment>
<evidence type="ECO:0000313" key="1">
    <source>
        <dbReference type="EMBL" id="CBI06747.1"/>
    </source>
</evidence>